<name>A0AB34KAU0_9PEZI</name>
<dbReference type="GeneID" id="96010523"/>
<keyword evidence="4" id="KW-0539">Nucleus</keyword>
<evidence type="ECO:0000256" key="3">
    <source>
        <dbReference type="ARBA" id="ARBA00023125"/>
    </source>
</evidence>
<evidence type="ECO:0000313" key="8">
    <source>
        <dbReference type="Proteomes" id="UP000803884"/>
    </source>
</evidence>
<dbReference type="AlphaFoldDB" id="A0AB34KAU0"/>
<keyword evidence="8" id="KW-1185">Reference proteome</keyword>
<feature type="compositionally biased region" description="Polar residues" evidence="5">
    <location>
        <begin position="599"/>
        <end position="619"/>
    </location>
</feature>
<dbReference type="GO" id="GO:0005634">
    <property type="term" value="C:nucleus"/>
    <property type="evidence" value="ECO:0007669"/>
    <property type="project" value="UniProtKB-SubCell"/>
</dbReference>
<proteinExistence type="predicted"/>
<dbReference type="Pfam" id="PF00172">
    <property type="entry name" value="Zn_clus"/>
    <property type="match status" value="1"/>
</dbReference>
<dbReference type="Proteomes" id="UP000803884">
    <property type="component" value="Unassembled WGS sequence"/>
</dbReference>
<feature type="region of interest" description="Disordered" evidence="5">
    <location>
        <begin position="574"/>
        <end position="634"/>
    </location>
</feature>
<evidence type="ECO:0000256" key="5">
    <source>
        <dbReference type="SAM" id="MobiDB-lite"/>
    </source>
</evidence>
<gene>
    <name evidence="7" type="ORF">WHR41_09081</name>
</gene>
<comment type="subcellular location">
    <subcellularLocation>
        <location evidence="1">Nucleus</location>
    </subcellularLocation>
</comment>
<evidence type="ECO:0000256" key="2">
    <source>
        <dbReference type="ARBA" id="ARBA00022723"/>
    </source>
</evidence>
<dbReference type="GO" id="GO:0008270">
    <property type="term" value="F:zinc ion binding"/>
    <property type="evidence" value="ECO:0007669"/>
    <property type="project" value="InterPro"/>
</dbReference>
<dbReference type="InterPro" id="IPR007219">
    <property type="entry name" value="XnlR_reg_dom"/>
</dbReference>
<dbReference type="RefSeq" id="XP_069225314.1">
    <property type="nucleotide sequence ID" value="XM_069377685.1"/>
</dbReference>
<keyword evidence="2" id="KW-0479">Metal-binding</keyword>
<reference evidence="7 8" key="1">
    <citation type="journal article" date="2020" name="Microbiol. Resour. Announc.">
        <title>Draft Genome Sequence of a Cladosporium Species Isolated from the Mesophotic Ascidian Didemnum maculosum.</title>
        <authorList>
            <person name="Gioti A."/>
            <person name="Siaperas R."/>
            <person name="Nikolaivits E."/>
            <person name="Le Goff G."/>
            <person name="Ouazzani J."/>
            <person name="Kotoulas G."/>
            <person name="Topakas E."/>
        </authorList>
    </citation>
    <scope>NUCLEOTIDE SEQUENCE [LARGE SCALE GENOMIC DNA]</scope>
    <source>
        <strain evidence="7 8">TM138-S3</strain>
    </source>
</reference>
<dbReference type="InterPro" id="IPR050987">
    <property type="entry name" value="AtrR-like"/>
</dbReference>
<dbReference type="PANTHER" id="PTHR46910">
    <property type="entry name" value="TRANSCRIPTION FACTOR PDR1"/>
    <property type="match status" value="1"/>
</dbReference>
<dbReference type="Pfam" id="PF04082">
    <property type="entry name" value="Fungal_trans"/>
    <property type="match status" value="1"/>
</dbReference>
<dbReference type="GO" id="GO:0003677">
    <property type="term" value="F:DNA binding"/>
    <property type="evidence" value="ECO:0007669"/>
    <property type="project" value="UniProtKB-KW"/>
</dbReference>
<dbReference type="InterPro" id="IPR001138">
    <property type="entry name" value="Zn2Cys6_DnaBD"/>
</dbReference>
<evidence type="ECO:0000259" key="6">
    <source>
        <dbReference type="PROSITE" id="PS50048"/>
    </source>
</evidence>
<keyword evidence="3" id="KW-0238">DNA-binding</keyword>
<evidence type="ECO:0000256" key="4">
    <source>
        <dbReference type="ARBA" id="ARBA00023242"/>
    </source>
</evidence>
<dbReference type="GO" id="GO:0000981">
    <property type="term" value="F:DNA-binding transcription factor activity, RNA polymerase II-specific"/>
    <property type="evidence" value="ECO:0007669"/>
    <property type="project" value="InterPro"/>
</dbReference>
<dbReference type="CDD" id="cd00067">
    <property type="entry name" value="GAL4"/>
    <property type="match status" value="1"/>
</dbReference>
<dbReference type="SMART" id="SM00066">
    <property type="entry name" value="GAL4"/>
    <property type="match status" value="1"/>
</dbReference>
<dbReference type="Gene3D" id="4.10.240.10">
    <property type="entry name" value="Zn(2)-C6 fungal-type DNA-binding domain"/>
    <property type="match status" value="1"/>
</dbReference>
<sequence length="677" mass="74730">MESPRPANNKRKRLSHACTRCRNRKVRCDESEPSCTNCVRAKARCETFDPRTQTAAVRREAQKQFAAVPTILQATTEIEESQNHAIDPQAGFPATTHYSNADESSPALWSPLLPVLPRFLNGNSLAVLTQWLDLAFARLGMSQRLYQTYNNVRSRDQQEERIIVGCDEAEVASLLSGHSPSPTALSGTLSSVLPFVPESLLSHGSYAHDSMPRRALVHALNLSARPVIDDTQSVERYFRYAFNNLPAIIASSDPIESLRALLLIVVYLRWHDDADKAWQILSLAGATVQNHSLHREHRDSPLGSAEVFWSFFVLDRVLATELERRPMLSSAECNRTFSPGAADDGGRLFKAVVDLAKLQDEILEKLQSSRKAEEDAADSTALQEVIKDKMRMVADLDTNLLRFADELPHPLKPTEYLYADVETLPGLTFLTVQYYQTVFLVSRNALLLNTEALKSEVDRNFGAQASNRLRSGINVCVNAARSILNVLNHAEETGVRSPLITPHAPLMAMYALTVHIVRRQSPATAKVDLELQATAVNLIRKYLSRQPSRDNSAAQEPRLVIMLEKLHKFSESYVLQSSPKNAPRSDQLRPETFPDTAMPSPQSPTSAARPTDAGTTSAGTGMPDDMNSGLGDMAPLQDLGDEWFSGMGLGTMSMDWDEVALALGLPSGQGWDGNFAG</sequence>
<dbReference type="PROSITE" id="PS50048">
    <property type="entry name" value="ZN2_CY6_FUNGAL_2"/>
    <property type="match status" value="1"/>
</dbReference>
<evidence type="ECO:0000313" key="7">
    <source>
        <dbReference type="EMBL" id="KAL1582207.1"/>
    </source>
</evidence>
<evidence type="ECO:0000256" key="1">
    <source>
        <dbReference type="ARBA" id="ARBA00004123"/>
    </source>
</evidence>
<dbReference type="PANTHER" id="PTHR46910:SF3">
    <property type="entry name" value="HALOTOLERANCE PROTEIN 9-RELATED"/>
    <property type="match status" value="1"/>
</dbReference>
<dbReference type="EMBL" id="JAAQHG020000059">
    <property type="protein sequence ID" value="KAL1582207.1"/>
    <property type="molecule type" value="Genomic_DNA"/>
</dbReference>
<accession>A0AB34KAU0</accession>
<dbReference type="PROSITE" id="PS00463">
    <property type="entry name" value="ZN2_CY6_FUNGAL_1"/>
    <property type="match status" value="1"/>
</dbReference>
<dbReference type="CDD" id="cd12148">
    <property type="entry name" value="fungal_TF_MHR"/>
    <property type="match status" value="1"/>
</dbReference>
<organism evidence="7 8">
    <name type="scientific">Cladosporium halotolerans</name>
    <dbReference type="NCBI Taxonomy" id="1052096"/>
    <lineage>
        <taxon>Eukaryota</taxon>
        <taxon>Fungi</taxon>
        <taxon>Dikarya</taxon>
        <taxon>Ascomycota</taxon>
        <taxon>Pezizomycotina</taxon>
        <taxon>Dothideomycetes</taxon>
        <taxon>Dothideomycetidae</taxon>
        <taxon>Cladosporiales</taxon>
        <taxon>Cladosporiaceae</taxon>
        <taxon>Cladosporium</taxon>
    </lineage>
</organism>
<comment type="caution">
    <text evidence="7">The sequence shown here is derived from an EMBL/GenBank/DDBJ whole genome shotgun (WGS) entry which is preliminary data.</text>
</comment>
<protein>
    <recommendedName>
        <fullName evidence="6">Zn(2)-C6 fungal-type domain-containing protein</fullName>
    </recommendedName>
</protein>
<feature type="domain" description="Zn(2)-C6 fungal-type" evidence="6">
    <location>
        <begin position="17"/>
        <end position="47"/>
    </location>
</feature>
<dbReference type="SUPFAM" id="SSF57701">
    <property type="entry name" value="Zn2/Cys6 DNA-binding domain"/>
    <property type="match status" value="1"/>
</dbReference>
<dbReference type="InterPro" id="IPR036864">
    <property type="entry name" value="Zn2-C6_fun-type_DNA-bd_sf"/>
</dbReference>
<dbReference type="GO" id="GO:0006351">
    <property type="term" value="P:DNA-templated transcription"/>
    <property type="evidence" value="ECO:0007669"/>
    <property type="project" value="InterPro"/>
</dbReference>